<keyword evidence="3" id="KW-1185">Reference proteome</keyword>
<gene>
    <name evidence="2" type="ORF">FE257_005273</name>
</gene>
<reference evidence="2" key="1">
    <citation type="journal article" date="2019" name="Beilstein J. Org. Chem.">
        <title>Nanangenines: drimane sesquiterpenoids as the dominant metabolite cohort of a novel Australian fungus, Aspergillus nanangensis.</title>
        <authorList>
            <person name="Lacey H.J."/>
            <person name="Gilchrist C.L.M."/>
            <person name="Crombie A."/>
            <person name="Kalaitzis J.A."/>
            <person name="Vuong D."/>
            <person name="Rutledge P.J."/>
            <person name="Turner P."/>
            <person name="Pitt J.I."/>
            <person name="Lacey E."/>
            <person name="Chooi Y.H."/>
            <person name="Piggott A.M."/>
        </authorList>
    </citation>
    <scope>NUCLEOTIDE SEQUENCE</scope>
    <source>
        <strain evidence="2">MST-FP2251</strain>
    </source>
</reference>
<organism evidence="2 3">
    <name type="scientific">Aspergillus nanangensis</name>
    <dbReference type="NCBI Taxonomy" id="2582783"/>
    <lineage>
        <taxon>Eukaryota</taxon>
        <taxon>Fungi</taxon>
        <taxon>Dikarya</taxon>
        <taxon>Ascomycota</taxon>
        <taxon>Pezizomycotina</taxon>
        <taxon>Eurotiomycetes</taxon>
        <taxon>Eurotiomycetidae</taxon>
        <taxon>Eurotiales</taxon>
        <taxon>Aspergillaceae</taxon>
        <taxon>Aspergillus</taxon>
        <taxon>Aspergillus subgen. Circumdati</taxon>
    </lineage>
</organism>
<dbReference type="AlphaFoldDB" id="A0AAD4CQU7"/>
<evidence type="ECO:0000256" key="1">
    <source>
        <dbReference type="SAM" id="Phobius"/>
    </source>
</evidence>
<keyword evidence="1" id="KW-1133">Transmembrane helix</keyword>
<keyword evidence="1" id="KW-0472">Membrane</keyword>
<name>A0AAD4CQU7_ASPNN</name>
<feature type="transmembrane region" description="Helical" evidence="1">
    <location>
        <begin position="79"/>
        <end position="100"/>
    </location>
</feature>
<dbReference type="EMBL" id="VCAU01000022">
    <property type="protein sequence ID" value="KAF9891016.1"/>
    <property type="molecule type" value="Genomic_DNA"/>
</dbReference>
<keyword evidence="1" id="KW-0812">Transmembrane</keyword>
<protein>
    <submittedName>
        <fullName evidence="2">Uncharacterized protein</fullName>
    </submittedName>
</protein>
<feature type="transmembrane region" description="Helical" evidence="1">
    <location>
        <begin position="12"/>
        <end position="34"/>
    </location>
</feature>
<dbReference type="Proteomes" id="UP001194746">
    <property type="component" value="Unassembled WGS sequence"/>
</dbReference>
<sequence length="801" mass="86631">MGLTIAEVSGLIATGVFVLQLALPLLIPWILVALVTENNSILTWAVLGRYLHSSLWPTLLGSSTASTTGVPSRVVWTGWLQTAVLAVISIASICTPLGLYNSIEPGKALTSRQFGYARDPSAFGYGTPPRSAAPFTRNCGFDRPCPGSTLNEVCRKQGLLENCTVTYESRIPSSLLDLYRDGAASFNETVSSIFDLQYRTFVRGVDAYSVLGWYAKPYYRHLEVLILGEEVQVVEGLIVDMEGGGIGLRNHTVPQSALEYGASWSEDLLFIQPETECVPLNLTIDFEFPADGQTSLLTVDPAVVDHGGLSSLSIPGPSMIPSVNGQDGLDLRARAYQAAWLNNFLTLVYFNATNPDPSNVTRLDVARGQSFPIPHPNNFTVMYRNLKTTIDYGQYLSLSVNSNSSQKANSTRSQNPHGVAQENFTYASKLCAGSSASSPANATSTIIGCSFVYGAAYRRDGGSNLTTDPHSQWSIPLYSCATAVKATIKTVDFQYNGTGLDDLKVSSMGGKQYPHPSDQPLWGVEDLKDRTLSEVQPMWGVVASNDSVTSRLNVSTLQQESLYLPGYIDQMSLLNGFSPVPVSTGQNLPGVDFYSQALLRTLSIDIPAGQPYADYSGLTSLGLYAKWQNLSSSADGTASMLNLIWTDFAANSVVGTKGWGLSAAASQEAAPSEGGVEKRANGREDNATTTMVPVIVYERRIRYRLPFAIPAFVVLAISSVIVSGLIALVLFRRTGITRLREFLEYTSVGRVLGLLLSPGVQEAGWMGRIGERKVKMTRDSITVEDEGLLSGEIRLEQIPKG</sequence>
<evidence type="ECO:0000313" key="2">
    <source>
        <dbReference type="EMBL" id="KAF9891016.1"/>
    </source>
</evidence>
<proteinExistence type="predicted"/>
<comment type="caution">
    <text evidence="2">The sequence shown here is derived from an EMBL/GenBank/DDBJ whole genome shotgun (WGS) entry which is preliminary data.</text>
</comment>
<feature type="transmembrane region" description="Helical" evidence="1">
    <location>
        <begin position="707"/>
        <end position="731"/>
    </location>
</feature>
<evidence type="ECO:0000313" key="3">
    <source>
        <dbReference type="Proteomes" id="UP001194746"/>
    </source>
</evidence>
<reference evidence="2" key="2">
    <citation type="submission" date="2020-02" db="EMBL/GenBank/DDBJ databases">
        <authorList>
            <person name="Gilchrist C.L.M."/>
            <person name="Chooi Y.-H."/>
        </authorList>
    </citation>
    <scope>NUCLEOTIDE SEQUENCE</scope>
    <source>
        <strain evidence="2">MST-FP2251</strain>
    </source>
</reference>
<accession>A0AAD4CQU7</accession>